<feature type="domain" description="Glucose-methanol-choline oxidoreductase C-terminal" evidence="7">
    <location>
        <begin position="355"/>
        <end position="490"/>
    </location>
</feature>
<dbReference type="NCBIfam" id="TIGR03970">
    <property type="entry name" value="Rv0697"/>
    <property type="match status" value="1"/>
</dbReference>
<comment type="similarity">
    <text evidence="2">Belongs to the GMC oxidoreductase family.</text>
</comment>
<comment type="cofactor">
    <cofactor evidence="1 5">
        <name>FAD</name>
        <dbReference type="ChEBI" id="CHEBI:57692"/>
    </cofactor>
</comment>
<comment type="caution">
    <text evidence="8">The sequence shown here is derived from an EMBL/GenBank/DDBJ whole genome shotgun (WGS) entry which is preliminary data.</text>
</comment>
<dbReference type="EMBL" id="CASHTH010000397">
    <property type="protein sequence ID" value="CAI8000300.1"/>
    <property type="molecule type" value="Genomic_DNA"/>
</dbReference>
<dbReference type="Proteomes" id="UP001174909">
    <property type="component" value="Unassembled WGS sequence"/>
</dbReference>
<dbReference type="InterPro" id="IPR012132">
    <property type="entry name" value="GMC_OxRdtase"/>
</dbReference>
<keyword evidence="9" id="KW-1185">Reference proteome</keyword>
<dbReference type="AlphaFoldDB" id="A0AA35R190"/>
<dbReference type="PANTHER" id="PTHR11552">
    <property type="entry name" value="GLUCOSE-METHANOL-CHOLINE GMC OXIDOREDUCTASE"/>
    <property type="match status" value="1"/>
</dbReference>
<evidence type="ECO:0000256" key="5">
    <source>
        <dbReference type="PIRSR" id="PIRSR000137-2"/>
    </source>
</evidence>
<dbReference type="Gene3D" id="3.30.410.40">
    <property type="match status" value="1"/>
</dbReference>
<evidence type="ECO:0000256" key="1">
    <source>
        <dbReference type="ARBA" id="ARBA00001974"/>
    </source>
</evidence>
<dbReference type="InterPro" id="IPR023978">
    <property type="entry name" value="GMC_oxidoreductase_bact"/>
</dbReference>
<dbReference type="Pfam" id="PF05199">
    <property type="entry name" value="GMC_oxred_C"/>
    <property type="match status" value="1"/>
</dbReference>
<feature type="binding site" evidence="5">
    <location>
        <begin position="78"/>
        <end position="81"/>
    </location>
    <ligand>
        <name>FAD</name>
        <dbReference type="ChEBI" id="CHEBI:57692"/>
    </ligand>
</feature>
<evidence type="ECO:0000256" key="3">
    <source>
        <dbReference type="ARBA" id="ARBA00022630"/>
    </source>
</evidence>
<evidence type="ECO:0000259" key="6">
    <source>
        <dbReference type="Pfam" id="PF00732"/>
    </source>
</evidence>
<dbReference type="GO" id="GO:0016614">
    <property type="term" value="F:oxidoreductase activity, acting on CH-OH group of donors"/>
    <property type="evidence" value="ECO:0007669"/>
    <property type="project" value="InterPro"/>
</dbReference>
<sequence>MATRISEDPAKSVLLLEAGPDYTEFEHWPTELRDGTRQEASAAGARFNWSYRATGTAEQDAPMEIARGRVMGGSGAVNGQVFLRGLPEDYDSWAQQGNDQWSFANVLPYFRKLESDADVRDDFHGSEGPIPVVRAPLETWHPFQQAFMAACASRGFPEDRDMNHPSSTGFGAAPMNNPAGVRMSCALAYLSAARHRLNLTIRSDVLARCVQFDGKVAVGVEVESNGEVFTVLGREIVLTAGGIASPQLLMLSGIGPASHLAELGIPLVQDLPGVGQNLRDHPIVYVDAALNPDHATDFSGSRIQTLLRYTTAGSPLRNDMQVYVNNAASGPSPLGSGPGSDQPLLRMTCILEQADSVGEMRLASADPLDKPVIDYRYLRSEFDCSRLREAVRLCQQVLEQPAFAGFVEGLVSPTAGTIASDAALDAWLKRTVFTTFHTSGACRMGPDHDPMAVVDQYCRVRGVDNLRVVDLSICPNVVRANTNATAIMIGERVAEWL</sequence>
<protein>
    <submittedName>
        <fullName evidence="8">Oxygen-dependent choline dehydrogenase</fullName>
    </submittedName>
</protein>
<evidence type="ECO:0000259" key="7">
    <source>
        <dbReference type="Pfam" id="PF05199"/>
    </source>
</evidence>
<accession>A0AA35R190</accession>
<evidence type="ECO:0000256" key="4">
    <source>
        <dbReference type="ARBA" id="ARBA00022827"/>
    </source>
</evidence>
<dbReference type="PIRSF" id="PIRSF000137">
    <property type="entry name" value="Alcohol_oxidase"/>
    <property type="match status" value="1"/>
</dbReference>
<dbReference type="Pfam" id="PF00732">
    <property type="entry name" value="GMC_oxred_N"/>
    <property type="match status" value="1"/>
</dbReference>
<proteinExistence type="inferred from homology"/>
<dbReference type="InterPro" id="IPR000172">
    <property type="entry name" value="GMC_OxRdtase_N"/>
</dbReference>
<dbReference type="PANTHER" id="PTHR11552:SF147">
    <property type="entry name" value="CHOLINE DEHYDROGENASE, MITOCHONDRIAL"/>
    <property type="match status" value="1"/>
</dbReference>
<feature type="domain" description="Glucose-methanol-choline oxidoreductase N-terminal" evidence="6">
    <location>
        <begin position="60"/>
        <end position="282"/>
    </location>
</feature>
<keyword evidence="3" id="KW-0285">Flavoprotein</keyword>
<reference evidence="8" key="1">
    <citation type="submission" date="2023-03" db="EMBL/GenBank/DDBJ databases">
        <authorList>
            <person name="Steffen K."/>
            <person name="Cardenas P."/>
        </authorList>
    </citation>
    <scope>NUCLEOTIDE SEQUENCE</scope>
</reference>
<evidence type="ECO:0000256" key="2">
    <source>
        <dbReference type="ARBA" id="ARBA00010790"/>
    </source>
</evidence>
<name>A0AA35R190_GEOBA</name>
<evidence type="ECO:0000313" key="9">
    <source>
        <dbReference type="Proteomes" id="UP001174909"/>
    </source>
</evidence>
<dbReference type="Gene3D" id="3.50.50.60">
    <property type="entry name" value="FAD/NAD(P)-binding domain"/>
    <property type="match status" value="1"/>
</dbReference>
<keyword evidence="4 5" id="KW-0274">FAD</keyword>
<dbReference type="InterPro" id="IPR007867">
    <property type="entry name" value="GMC_OxRtase_C"/>
</dbReference>
<dbReference type="SUPFAM" id="SSF51905">
    <property type="entry name" value="FAD/NAD(P)-binding domain"/>
    <property type="match status" value="1"/>
</dbReference>
<dbReference type="GO" id="GO:0050660">
    <property type="term" value="F:flavin adenine dinucleotide binding"/>
    <property type="evidence" value="ECO:0007669"/>
    <property type="project" value="InterPro"/>
</dbReference>
<organism evidence="8 9">
    <name type="scientific">Geodia barretti</name>
    <name type="common">Barrett's horny sponge</name>
    <dbReference type="NCBI Taxonomy" id="519541"/>
    <lineage>
        <taxon>Eukaryota</taxon>
        <taxon>Metazoa</taxon>
        <taxon>Porifera</taxon>
        <taxon>Demospongiae</taxon>
        <taxon>Heteroscleromorpha</taxon>
        <taxon>Tetractinellida</taxon>
        <taxon>Astrophorina</taxon>
        <taxon>Geodiidae</taxon>
        <taxon>Geodia</taxon>
    </lineage>
</organism>
<gene>
    <name evidence="8" type="ORF">GBAR_LOCUS2889</name>
</gene>
<dbReference type="InterPro" id="IPR036188">
    <property type="entry name" value="FAD/NAD-bd_sf"/>
</dbReference>
<evidence type="ECO:0000313" key="8">
    <source>
        <dbReference type="EMBL" id="CAI8000300.1"/>
    </source>
</evidence>
<dbReference type="SUPFAM" id="SSF54373">
    <property type="entry name" value="FAD-linked reductases, C-terminal domain"/>
    <property type="match status" value="1"/>
</dbReference>
<feature type="binding site" evidence="5">
    <location>
        <position position="70"/>
    </location>
    <ligand>
        <name>FAD</name>
        <dbReference type="ChEBI" id="CHEBI:57692"/>
    </ligand>
</feature>